<dbReference type="AlphaFoldDB" id="A0A0A5GGF0"/>
<sequence>MKKKILLAFSAIALTLTIGLSSDYSTEKAVSEQDSQISYMYYDPDINPGIG</sequence>
<keyword evidence="3" id="KW-1185">Reference proteome</keyword>
<dbReference type="EMBL" id="AVPF01000008">
    <property type="protein sequence ID" value="KGX90303.1"/>
    <property type="molecule type" value="Genomic_DNA"/>
</dbReference>
<name>A0A0A5GGF0_9BACI</name>
<reference evidence="2 3" key="1">
    <citation type="submission" date="2013-08" db="EMBL/GenBank/DDBJ databases">
        <authorList>
            <person name="Huang J."/>
            <person name="Wang G."/>
        </authorList>
    </citation>
    <scope>NUCLEOTIDE SEQUENCE [LARGE SCALE GENOMIC DNA]</scope>
    <source>
        <strain evidence="2 3">BH030004</strain>
    </source>
</reference>
<accession>A0A0A5GGF0</accession>
<dbReference type="Proteomes" id="UP000030403">
    <property type="component" value="Unassembled WGS sequence"/>
</dbReference>
<comment type="caution">
    <text evidence="2">The sequence shown here is derived from an EMBL/GenBank/DDBJ whole genome shotgun (WGS) entry which is preliminary data.</text>
</comment>
<organism evidence="2 3">
    <name type="scientific">Pontibacillus marinus BH030004 = DSM 16465</name>
    <dbReference type="NCBI Taxonomy" id="1385511"/>
    <lineage>
        <taxon>Bacteria</taxon>
        <taxon>Bacillati</taxon>
        <taxon>Bacillota</taxon>
        <taxon>Bacilli</taxon>
        <taxon>Bacillales</taxon>
        <taxon>Bacillaceae</taxon>
        <taxon>Pontibacillus</taxon>
    </lineage>
</organism>
<feature type="signal peptide" evidence="1">
    <location>
        <begin position="1"/>
        <end position="21"/>
    </location>
</feature>
<evidence type="ECO:0000313" key="3">
    <source>
        <dbReference type="Proteomes" id="UP000030403"/>
    </source>
</evidence>
<feature type="chain" id="PRO_5038784885" evidence="1">
    <location>
        <begin position="22"/>
        <end position="51"/>
    </location>
</feature>
<proteinExistence type="predicted"/>
<dbReference type="RefSeq" id="WP_154657427.1">
    <property type="nucleotide sequence ID" value="NZ_AVPF01000008.1"/>
</dbReference>
<dbReference type="STRING" id="1385511.GCA_000425225_02185"/>
<gene>
    <name evidence="2" type="ORF">N783_21165</name>
</gene>
<evidence type="ECO:0000256" key="1">
    <source>
        <dbReference type="SAM" id="SignalP"/>
    </source>
</evidence>
<protein>
    <submittedName>
        <fullName evidence="2">Uncharacterized protein</fullName>
    </submittedName>
</protein>
<evidence type="ECO:0000313" key="2">
    <source>
        <dbReference type="EMBL" id="KGX90303.1"/>
    </source>
</evidence>
<keyword evidence="1" id="KW-0732">Signal</keyword>